<protein>
    <recommendedName>
        <fullName evidence="3">HPt domain-containing protein</fullName>
    </recommendedName>
</protein>
<dbReference type="SUPFAM" id="SSF47226">
    <property type="entry name" value="Histidine-containing phosphotransfer domain, HPT domain"/>
    <property type="match status" value="1"/>
</dbReference>
<evidence type="ECO:0008006" key="3">
    <source>
        <dbReference type="Google" id="ProtNLM"/>
    </source>
</evidence>
<dbReference type="OrthoDB" id="1441381at2"/>
<dbReference type="Proteomes" id="UP000186953">
    <property type="component" value="Unassembled WGS sequence"/>
</dbReference>
<accession>A0A1N6SLA8</accession>
<evidence type="ECO:0000313" key="1">
    <source>
        <dbReference type="EMBL" id="SIQ41913.1"/>
    </source>
</evidence>
<reference evidence="2" key="1">
    <citation type="submission" date="2017-01" db="EMBL/GenBank/DDBJ databases">
        <authorList>
            <person name="Varghese N."/>
            <person name="Submissions S."/>
        </authorList>
    </citation>
    <scope>NUCLEOTIDE SEQUENCE [LARGE SCALE GENOMIC DNA]</scope>
    <source>
        <strain evidence="2">DSM 15366</strain>
    </source>
</reference>
<proteinExistence type="predicted"/>
<dbReference type="InterPro" id="IPR036641">
    <property type="entry name" value="HPT_dom_sf"/>
</dbReference>
<sequence length="106" mass="12403">MIEQPNLNYVNELAGDDQAFKDQFIAIIKNEFPLEKEEYFGHVENLRVKKTAEIVHKLKHKFNILGMENSYKLAVAYEMELLEGKHNSQSKFVEVLETIDEYIKAI</sequence>
<name>A0A1N6SLA8_9FLAO</name>
<gene>
    <name evidence="1" type="ORF">SAMN05421797_1011713</name>
</gene>
<dbReference type="Gene3D" id="1.20.120.160">
    <property type="entry name" value="HPT domain"/>
    <property type="match status" value="1"/>
</dbReference>
<evidence type="ECO:0000313" key="2">
    <source>
        <dbReference type="Proteomes" id="UP000186953"/>
    </source>
</evidence>
<dbReference type="EMBL" id="FTMA01000001">
    <property type="protein sequence ID" value="SIQ41913.1"/>
    <property type="molecule type" value="Genomic_DNA"/>
</dbReference>
<organism evidence="1 2">
    <name type="scientific">Maribacter ulvicola</name>
    <dbReference type="NCBI Taxonomy" id="228959"/>
    <lineage>
        <taxon>Bacteria</taxon>
        <taxon>Pseudomonadati</taxon>
        <taxon>Bacteroidota</taxon>
        <taxon>Flavobacteriia</taxon>
        <taxon>Flavobacteriales</taxon>
        <taxon>Flavobacteriaceae</taxon>
        <taxon>Maribacter</taxon>
    </lineage>
</organism>
<dbReference type="GO" id="GO:0000160">
    <property type="term" value="P:phosphorelay signal transduction system"/>
    <property type="evidence" value="ECO:0007669"/>
    <property type="project" value="InterPro"/>
</dbReference>
<dbReference type="RefSeq" id="WP_076547878.1">
    <property type="nucleotide sequence ID" value="NZ_FTMA01000001.1"/>
</dbReference>
<dbReference type="AlphaFoldDB" id="A0A1N6SLA8"/>
<dbReference type="STRING" id="228959.SAMN05421797_1011713"/>
<keyword evidence="2" id="KW-1185">Reference proteome</keyword>